<dbReference type="Pfam" id="PF00578">
    <property type="entry name" value="AhpC-TSA"/>
    <property type="match status" value="1"/>
</dbReference>
<dbReference type="GO" id="GO:0042744">
    <property type="term" value="P:hydrogen peroxide catabolic process"/>
    <property type="evidence" value="ECO:0007669"/>
    <property type="project" value="TreeGrafter"/>
</dbReference>
<dbReference type="EMBL" id="FMWL01000002">
    <property type="protein sequence ID" value="SCZ76798.1"/>
    <property type="molecule type" value="Genomic_DNA"/>
</dbReference>
<gene>
    <name evidence="7" type="ORF">SAMN03080599_00413</name>
</gene>
<evidence type="ECO:0000256" key="3">
    <source>
        <dbReference type="ARBA" id="ARBA00022862"/>
    </source>
</evidence>
<evidence type="ECO:0000256" key="5">
    <source>
        <dbReference type="ARBA" id="ARBA00023284"/>
    </source>
</evidence>
<evidence type="ECO:0000256" key="4">
    <source>
        <dbReference type="ARBA" id="ARBA00023002"/>
    </source>
</evidence>
<keyword evidence="2" id="KW-0575">Peroxidase</keyword>
<evidence type="ECO:0000313" key="7">
    <source>
        <dbReference type="EMBL" id="SCZ76798.1"/>
    </source>
</evidence>
<dbReference type="OrthoDB" id="9812811at2"/>
<dbReference type="Proteomes" id="UP000199208">
    <property type="component" value="Unassembled WGS sequence"/>
</dbReference>
<dbReference type="InterPro" id="IPR000866">
    <property type="entry name" value="AhpC/TSA"/>
</dbReference>
<dbReference type="InterPro" id="IPR013766">
    <property type="entry name" value="Thioredoxin_domain"/>
</dbReference>
<dbReference type="PANTHER" id="PTHR10681:SF121">
    <property type="entry name" value="ALKYL HYDROPEROXIDE REDUCTASE C"/>
    <property type="match status" value="1"/>
</dbReference>
<dbReference type="STRING" id="1120920.SAMN03080599_00413"/>
<organism evidence="7 8">
    <name type="scientific">Acidaminobacter hydrogenoformans DSM 2784</name>
    <dbReference type="NCBI Taxonomy" id="1120920"/>
    <lineage>
        <taxon>Bacteria</taxon>
        <taxon>Bacillati</taxon>
        <taxon>Bacillota</taxon>
        <taxon>Clostridia</taxon>
        <taxon>Peptostreptococcales</taxon>
        <taxon>Acidaminobacteraceae</taxon>
        <taxon>Acidaminobacter</taxon>
    </lineage>
</organism>
<evidence type="ECO:0000313" key="8">
    <source>
        <dbReference type="Proteomes" id="UP000199208"/>
    </source>
</evidence>
<dbReference type="InterPro" id="IPR019479">
    <property type="entry name" value="Peroxiredoxin_C"/>
</dbReference>
<dbReference type="GO" id="GO:0033554">
    <property type="term" value="P:cellular response to stress"/>
    <property type="evidence" value="ECO:0007669"/>
    <property type="project" value="TreeGrafter"/>
</dbReference>
<evidence type="ECO:0000256" key="1">
    <source>
        <dbReference type="ARBA" id="ARBA00009796"/>
    </source>
</evidence>
<dbReference type="PROSITE" id="PS51352">
    <property type="entry name" value="THIOREDOXIN_2"/>
    <property type="match status" value="1"/>
</dbReference>
<keyword evidence="5" id="KW-0676">Redox-active center</keyword>
<comment type="similarity">
    <text evidence="1">Belongs to the peroxiredoxin family. AhpC/Prx1 subfamily.</text>
</comment>
<accession>A0A1G5RSL0</accession>
<proteinExistence type="inferred from homology"/>
<dbReference type="GO" id="GO:0008379">
    <property type="term" value="F:thioredoxin peroxidase activity"/>
    <property type="evidence" value="ECO:0007669"/>
    <property type="project" value="TreeGrafter"/>
</dbReference>
<sequence length="151" mass="16613">MSAVADEFPELQKLGVEVLSISVDSIYVHKMWEDNELSKMVEGGIPFPMLSDQNGNVGRLYGVYNEEAGVEARGRFIIDPDGIVQAYEVLTPPVGRNVAESRRQIQAFQLVRASKGTEATPSGWQPGRATLKPGPDLVGNVWKVWKVEDGK</sequence>
<dbReference type="NCBIfam" id="NF040737">
    <property type="entry name" value="peroxi_PrxU"/>
    <property type="match status" value="1"/>
</dbReference>
<dbReference type="InterPro" id="IPR024706">
    <property type="entry name" value="Peroxiredoxin_AhpC-typ"/>
</dbReference>
<dbReference type="AlphaFoldDB" id="A0A1G5RSL0"/>
<dbReference type="SUPFAM" id="SSF52833">
    <property type="entry name" value="Thioredoxin-like"/>
    <property type="match status" value="1"/>
</dbReference>
<dbReference type="Gene3D" id="3.40.30.10">
    <property type="entry name" value="Glutaredoxin"/>
    <property type="match status" value="1"/>
</dbReference>
<dbReference type="PANTHER" id="PTHR10681">
    <property type="entry name" value="THIOREDOXIN PEROXIDASE"/>
    <property type="match status" value="1"/>
</dbReference>
<dbReference type="GO" id="GO:0005829">
    <property type="term" value="C:cytosol"/>
    <property type="evidence" value="ECO:0007669"/>
    <property type="project" value="TreeGrafter"/>
</dbReference>
<keyword evidence="4" id="KW-0560">Oxidoreductase</keyword>
<dbReference type="Pfam" id="PF10417">
    <property type="entry name" value="1-cysPrx_C"/>
    <property type="match status" value="1"/>
</dbReference>
<dbReference type="InterPro" id="IPR050217">
    <property type="entry name" value="Peroxiredoxin"/>
</dbReference>
<evidence type="ECO:0000256" key="2">
    <source>
        <dbReference type="ARBA" id="ARBA00022559"/>
    </source>
</evidence>
<name>A0A1G5RSL0_9FIRM</name>
<keyword evidence="8" id="KW-1185">Reference proteome</keyword>
<protein>
    <submittedName>
        <fullName evidence="7">Alkyl hydroperoxide reductase subunit AhpC (Peroxiredoxin)</fullName>
    </submittedName>
</protein>
<dbReference type="InterPro" id="IPR036249">
    <property type="entry name" value="Thioredoxin-like_sf"/>
</dbReference>
<reference evidence="7 8" key="1">
    <citation type="submission" date="2016-10" db="EMBL/GenBank/DDBJ databases">
        <authorList>
            <person name="de Groot N.N."/>
        </authorList>
    </citation>
    <scope>NUCLEOTIDE SEQUENCE [LARGE SCALE GENOMIC DNA]</scope>
    <source>
        <strain evidence="7 8">DSM 2784</strain>
    </source>
</reference>
<dbReference type="PIRSF" id="PIRSF000239">
    <property type="entry name" value="AHPC"/>
    <property type="match status" value="1"/>
</dbReference>
<evidence type="ECO:0000259" key="6">
    <source>
        <dbReference type="PROSITE" id="PS51352"/>
    </source>
</evidence>
<dbReference type="GO" id="GO:0045454">
    <property type="term" value="P:cell redox homeostasis"/>
    <property type="evidence" value="ECO:0007669"/>
    <property type="project" value="TreeGrafter"/>
</dbReference>
<keyword evidence="3" id="KW-0049">Antioxidant</keyword>
<feature type="domain" description="Thioredoxin" evidence="6">
    <location>
        <begin position="1"/>
        <end position="110"/>
    </location>
</feature>
<dbReference type="GO" id="GO:0006979">
    <property type="term" value="P:response to oxidative stress"/>
    <property type="evidence" value="ECO:0007669"/>
    <property type="project" value="TreeGrafter"/>
</dbReference>